<comment type="similarity">
    <text evidence="1 13">Belongs to the class-I pyridine nucleotide-disulfide oxidoreductase family.</text>
</comment>
<evidence type="ECO:0000313" key="16">
    <source>
        <dbReference type="EMBL" id="PRQ04884.1"/>
    </source>
</evidence>
<comment type="cofactor">
    <cofactor evidence="11 13">
        <name>FAD</name>
        <dbReference type="ChEBI" id="CHEBI:57692"/>
    </cofactor>
    <text evidence="11 13">Binds 1 FAD per subunit.</text>
</comment>
<evidence type="ECO:0000256" key="9">
    <source>
        <dbReference type="ARBA" id="ARBA00049187"/>
    </source>
</evidence>
<feature type="binding site" evidence="11">
    <location>
        <position position="51"/>
    </location>
    <ligand>
        <name>FAD</name>
        <dbReference type="ChEBI" id="CHEBI:57692"/>
    </ligand>
</feature>
<dbReference type="EC" id="1.8.1.4" evidence="2 13"/>
<dbReference type="InterPro" id="IPR012999">
    <property type="entry name" value="Pyr_OxRdtase_I_AS"/>
</dbReference>
<dbReference type="GO" id="GO:0050660">
    <property type="term" value="F:flavin adenine dinucleotide binding"/>
    <property type="evidence" value="ECO:0007669"/>
    <property type="project" value="InterPro"/>
</dbReference>
<evidence type="ECO:0000256" key="12">
    <source>
        <dbReference type="PIRSR" id="PIRSR000350-4"/>
    </source>
</evidence>
<feature type="binding site" evidence="11">
    <location>
        <begin position="152"/>
        <end position="154"/>
    </location>
    <ligand>
        <name>FAD</name>
        <dbReference type="ChEBI" id="CHEBI:57692"/>
    </ligand>
</feature>
<evidence type="ECO:0000256" key="11">
    <source>
        <dbReference type="PIRSR" id="PIRSR000350-3"/>
    </source>
</evidence>
<evidence type="ECO:0000256" key="10">
    <source>
        <dbReference type="PIRSR" id="PIRSR000350-2"/>
    </source>
</evidence>
<dbReference type="Gene3D" id="3.50.50.60">
    <property type="entry name" value="FAD/NAD(P)-binding domain"/>
    <property type="match status" value="2"/>
</dbReference>
<dbReference type="InterPro" id="IPR004099">
    <property type="entry name" value="Pyr_nucl-diS_OxRdtase_dimer"/>
</dbReference>
<gene>
    <name evidence="16" type="primary">lpdG</name>
    <name evidence="16" type="ORF">ENSA7_50570</name>
</gene>
<sequence>MDSYDLIIIGAGPGGYVAAIRAAQLGLSVACIEKDATLGGTCLNVGCIPSKALLESSEKYYEATDKKGLAAHGIAIGQLELDLTKMLGRKDKIVKQLTSGVAMLFRKNDVESLHGLGRFTGEREGQKHVIEVVGADGKPAHTIAGTNVLIATGSKVASIPGVEFDILGSGAGARVGTSTEALSWPEVPEHLVVIGAGVIGLELGSVWARLGAKVTVLEYMPRLLPTMETDVGDAALKLFKRQGLAFHFGVRVTAAVASGDAAKVTYQDGDEQKVIDCDRVLVAVGRKPMTDGLGLAQIGIEPDRRGCIGVDDHFRTSVEGVWAIGDVIPGPMLAHLAEHEGICAVETMAGQPGHVNYEAIPNVIYTHPEIASLGKTTAELDEAGVPYRVGKFPLMANGRAKALGETDGFVKIVAHAQTDRILGASIIAARAGDLIAELAVAVEFSASAEDIARSIHAHPTMAESVKEAALDALGRVINF</sequence>
<keyword evidence="6 11" id="KW-0520">NAD</keyword>
<feature type="binding site" evidence="11">
    <location>
        <begin position="332"/>
        <end position="335"/>
    </location>
    <ligand>
        <name>FAD</name>
        <dbReference type="ChEBI" id="CHEBI:57692"/>
    </ligand>
</feature>
<feature type="binding site" evidence="11">
    <location>
        <position position="326"/>
    </location>
    <ligand>
        <name>FAD</name>
        <dbReference type="ChEBI" id="CHEBI:57692"/>
    </ligand>
</feature>
<feature type="domain" description="FAD/NAD(P)-binding" evidence="15">
    <location>
        <begin position="4"/>
        <end position="341"/>
    </location>
</feature>
<evidence type="ECO:0000256" key="2">
    <source>
        <dbReference type="ARBA" id="ARBA00012608"/>
    </source>
</evidence>
<evidence type="ECO:0000259" key="14">
    <source>
        <dbReference type="Pfam" id="PF02852"/>
    </source>
</evidence>
<keyword evidence="11" id="KW-0547">Nucleotide-binding</keyword>
<proteinExistence type="inferred from homology"/>
<dbReference type="InterPro" id="IPR050151">
    <property type="entry name" value="Class-I_Pyr_Nuc-Dis_Oxidored"/>
</dbReference>
<feature type="disulfide bond" description="Redox-active" evidence="12">
    <location>
        <begin position="42"/>
        <end position="47"/>
    </location>
</feature>
<accession>A0A2S9YIE7</accession>
<dbReference type="Gene3D" id="3.30.390.30">
    <property type="match status" value="1"/>
</dbReference>
<keyword evidence="3 13" id="KW-0285">Flavoprotein</keyword>
<evidence type="ECO:0000256" key="1">
    <source>
        <dbReference type="ARBA" id="ARBA00007532"/>
    </source>
</evidence>
<evidence type="ECO:0000256" key="3">
    <source>
        <dbReference type="ARBA" id="ARBA00022630"/>
    </source>
</evidence>
<feature type="active site" description="Proton acceptor" evidence="10">
    <location>
        <position position="458"/>
    </location>
</feature>
<keyword evidence="5 13" id="KW-0560">Oxidoreductase</keyword>
<organism evidence="16 17">
    <name type="scientific">Enhygromyxa salina</name>
    <dbReference type="NCBI Taxonomy" id="215803"/>
    <lineage>
        <taxon>Bacteria</taxon>
        <taxon>Pseudomonadati</taxon>
        <taxon>Myxococcota</taxon>
        <taxon>Polyangia</taxon>
        <taxon>Nannocystales</taxon>
        <taxon>Nannocystaceae</taxon>
        <taxon>Enhygromyxa</taxon>
    </lineage>
</organism>
<keyword evidence="8 13" id="KW-0676">Redox-active center</keyword>
<dbReference type="SUPFAM" id="SSF55424">
    <property type="entry name" value="FAD/NAD-linked reductases, dimerisation (C-terminal) domain"/>
    <property type="match status" value="1"/>
</dbReference>
<feature type="binding site" evidence="11">
    <location>
        <position position="218"/>
    </location>
    <ligand>
        <name>NAD(+)</name>
        <dbReference type="ChEBI" id="CHEBI:57540"/>
    </ligand>
</feature>
<feature type="binding site" evidence="11">
    <location>
        <position position="285"/>
    </location>
    <ligand>
        <name>NAD(+)</name>
        <dbReference type="ChEBI" id="CHEBI:57540"/>
    </ligand>
</feature>
<name>A0A2S9YIE7_9BACT</name>
<comment type="miscellaneous">
    <text evidence="13">The active site is a redox-active disulfide bond.</text>
</comment>
<comment type="caution">
    <text evidence="16">The sequence shown here is derived from an EMBL/GenBank/DDBJ whole genome shotgun (WGS) entry which is preliminary data.</text>
</comment>
<keyword evidence="7" id="KW-1015">Disulfide bond</keyword>
<dbReference type="GO" id="GO:0005737">
    <property type="term" value="C:cytoplasm"/>
    <property type="evidence" value="ECO:0007669"/>
    <property type="project" value="UniProtKB-ARBA"/>
</dbReference>
<dbReference type="GO" id="GO:0004148">
    <property type="term" value="F:dihydrolipoyl dehydrogenase (NADH) activity"/>
    <property type="evidence" value="ECO:0007669"/>
    <property type="project" value="UniProtKB-EC"/>
</dbReference>
<dbReference type="PANTHER" id="PTHR22912">
    <property type="entry name" value="DISULFIDE OXIDOREDUCTASE"/>
    <property type="match status" value="1"/>
</dbReference>
<dbReference type="PROSITE" id="PS00076">
    <property type="entry name" value="PYRIDINE_REDOX_1"/>
    <property type="match status" value="1"/>
</dbReference>
<dbReference type="FunFam" id="3.30.390.30:FF:000001">
    <property type="entry name" value="Dihydrolipoyl dehydrogenase"/>
    <property type="match status" value="1"/>
</dbReference>
<dbReference type="Pfam" id="PF02852">
    <property type="entry name" value="Pyr_redox_dim"/>
    <property type="match status" value="1"/>
</dbReference>
<dbReference type="InterPro" id="IPR001100">
    <property type="entry name" value="Pyr_nuc-diS_OxRdtase"/>
</dbReference>
<feature type="domain" description="Pyridine nucleotide-disulphide oxidoreductase dimerisation" evidence="14">
    <location>
        <begin position="360"/>
        <end position="469"/>
    </location>
</feature>
<dbReference type="PRINTS" id="PR00411">
    <property type="entry name" value="PNDRDTASEI"/>
</dbReference>
<evidence type="ECO:0000313" key="17">
    <source>
        <dbReference type="Proteomes" id="UP000238823"/>
    </source>
</evidence>
<evidence type="ECO:0000256" key="5">
    <source>
        <dbReference type="ARBA" id="ARBA00023002"/>
    </source>
</evidence>
<dbReference type="GO" id="GO:0006103">
    <property type="term" value="P:2-oxoglutarate metabolic process"/>
    <property type="evidence" value="ECO:0007669"/>
    <property type="project" value="TreeGrafter"/>
</dbReference>
<evidence type="ECO:0000256" key="6">
    <source>
        <dbReference type="ARBA" id="ARBA00023027"/>
    </source>
</evidence>
<dbReference type="AlphaFoldDB" id="A0A2S9YIE7"/>
<evidence type="ECO:0000256" key="7">
    <source>
        <dbReference type="ARBA" id="ARBA00023157"/>
    </source>
</evidence>
<evidence type="ECO:0000256" key="8">
    <source>
        <dbReference type="ARBA" id="ARBA00023284"/>
    </source>
</evidence>
<dbReference type="SUPFAM" id="SSF51905">
    <property type="entry name" value="FAD/NAD(P)-binding domain"/>
    <property type="match status" value="1"/>
</dbReference>
<dbReference type="InterPro" id="IPR006258">
    <property type="entry name" value="Lipoamide_DH"/>
</dbReference>
<dbReference type="PANTHER" id="PTHR22912:SF151">
    <property type="entry name" value="DIHYDROLIPOYL DEHYDROGENASE, MITOCHONDRIAL"/>
    <property type="match status" value="1"/>
</dbReference>
<dbReference type="NCBIfam" id="TIGR01350">
    <property type="entry name" value="lipoamide_DH"/>
    <property type="match status" value="1"/>
</dbReference>
<evidence type="ECO:0000256" key="4">
    <source>
        <dbReference type="ARBA" id="ARBA00022827"/>
    </source>
</evidence>
<reference evidence="16 17" key="1">
    <citation type="submission" date="2018-03" db="EMBL/GenBank/DDBJ databases">
        <title>Draft Genome Sequences of the Obligatory Marine Myxobacteria Enhygromyxa salina SWB007.</title>
        <authorList>
            <person name="Poehlein A."/>
            <person name="Moghaddam J.A."/>
            <person name="Harms H."/>
            <person name="Alanjari M."/>
            <person name="Koenig G.M."/>
            <person name="Daniel R."/>
            <person name="Schaeberle T.F."/>
        </authorList>
    </citation>
    <scope>NUCLEOTIDE SEQUENCE [LARGE SCALE GENOMIC DNA]</scope>
    <source>
        <strain evidence="16 17">SWB007</strain>
    </source>
</reference>
<dbReference type="Pfam" id="PF07992">
    <property type="entry name" value="Pyr_redox_2"/>
    <property type="match status" value="1"/>
</dbReference>
<dbReference type="EMBL" id="PVNL01000101">
    <property type="protein sequence ID" value="PRQ04884.1"/>
    <property type="molecule type" value="Genomic_DNA"/>
</dbReference>
<feature type="binding site" evidence="11">
    <location>
        <begin position="195"/>
        <end position="202"/>
    </location>
    <ligand>
        <name>NAD(+)</name>
        <dbReference type="ChEBI" id="CHEBI:57540"/>
    </ligand>
</feature>
<dbReference type="InterPro" id="IPR016156">
    <property type="entry name" value="FAD/NAD-linked_Rdtase_dimer_sf"/>
</dbReference>
<evidence type="ECO:0000259" key="15">
    <source>
        <dbReference type="Pfam" id="PF07992"/>
    </source>
</evidence>
<dbReference type="InterPro" id="IPR036188">
    <property type="entry name" value="FAD/NAD-bd_sf"/>
</dbReference>
<comment type="catalytic activity">
    <reaction evidence="9 13">
        <text>N(6)-[(R)-dihydrolipoyl]-L-lysyl-[protein] + NAD(+) = N(6)-[(R)-lipoyl]-L-lysyl-[protein] + NADH + H(+)</text>
        <dbReference type="Rhea" id="RHEA:15045"/>
        <dbReference type="Rhea" id="RHEA-COMP:10474"/>
        <dbReference type="Rhea" id="RHEA-COMP:10475"/>
        <dbReference type="ChEBI" id="CHEBI:15378"/>
        <dbReference type="ChEBI" id="CHEBI:57540"/>
        <dbReference type="ChEBI" id="CHEBI:57945"/>
        <dbReference type="ChEBI" id="CHEBI:83099"/>
        <dbReference type="ChEBI" id="CHEBI:83100"/>
        <dbReference type="EC" id="1.8.1.4"/>
    </reaction>
</comment>
<feature type="binding site" evidence="11">
    <location>
        <position position="117"/>
    </location>
    <ligand>
        <name>FAD</name>
        <dbReference type="ChEBI" id="CHEBI:57692"/>
    </ligand>
</feature>
<dbReference type="InterPro" id="IPR023753">
    <property type="entry name" value="FAD/NAD-binding_dom"/>
</dbReference>
<dbReference type="OrthoDB" id="9786429at2"/>
<keyword evidence="4 11" id="KW-0274">FAD</keyword>
<dbReference type="PRINTS" id="PR00368">
    <property type="entry name" value="FADPNR"/>
</dbReference>
<dbReference type="Proteomes" id="UP000238823">
    <property type="component" value="Unassembled WGS sequence"/>
</dbReference>
<protein>
    <recommendedName>
        <fullName evidence="2 13">Dihydrolipoyl dehydrogenase</fullName>
        <ecNumber evidence="2 13">1.8.1.4</ecNumber>
    </recommendedName>
</protein>
<dbReference type="RefSeq" id="WP_106091949.1">
    <property type="nucleotide sequence ID" value="NZ_PVNL01000101.1"/>
</dbReference>
<dbReference type="PIRSF" id="PIRSF000350">
    <property type="entry name" value="Mercury_reductase_MerA"/>
    <property type="match status" value="1"/>
</dbReference>
<evidence type="ECO:0000256" key="13">
    <source>
        <dbReference type="RuleBase" id="RU003692"/>
    </source>
</evidence>